<comment type="caution">
    <text evidence="1">The sequence shown here is derived from an EMBL/GenBank/DDBJ whole genome shotgun (WGS) entry which is preliminary data.</text>
</comment>
<reference evidence="1 2" key="1">
    <citation type="journal article" date="2006" name="Int. J. Syst. Evol. Microbiol.">
        <title>Chryseobacterium piscium sp. nov., isolated from fish of the South Atlantic Ocean off South Africa.</title>
        <authorList>
            <person name="de Beer H."/>
            <person name="Hugo C.J."/>
            <person name="Jooste P.J."/>
            <person name="Vancanneyt M."/>
            <person name="Coenye T."/>
            <person name="Vandamme P."/>
        </authorList>
    </citation>
    <scope>NUCLEOTIDE SEQUENCE [LARGE SCALE GENOMIC DNA]</scope>
    <source>
        <strain evidence="1 2">CCUG 51923</strain>
    </source>
</reference>
<gene>
    <name evidence="1" type="ORF">DRF62_02095</name>
</gene>
<protein>
    <submittedName>
        <fullName evidence="1">Uncharacterized protein</fullName>
    </submittedName>
</protein>
<accession>A0A3D9BUE4</accession>
<evidence type="ECO:0000313" key="2">
    <source>
        <dbReference type="Proteomes" id="UP000256512"/>
    </source>
</evidence>
<dbReference type="Proteomes" id="UP000256512">
    <property type="component" value="Unassembled WGS sequence"/>
</dbReference>
<organism evidence="1 2">
    <name type="scientific">Chryseobacterium piscium</name>
    <dbReference type="NCBI Taxonomy" id="333702"/>
    <lineage>
        <taxon>Bacteria</taxon>
        <taxon>Pseudomonadati</taxon>
        <taxon>Bacteroidota</taxon>
        <taxon>Flavobacteriia</taxon>
        <taxon>Flavobacteriales</taxon>
        <taxon>Weeksellaceae</taxon>
        <taxon>Chryseobacterium group</taxon>
        <taxon>Chryseobacterium</taxon>
    </lineage>
</organism>
<name>A0A3D9BUE4_9FLAO</name>
<proteinExistence type="predicted"/>
<dbReference type="RefSeq" id="WP_115948871.1">
    <property type="nucleotide sequence ID" value="NZ_QNVS01000003.1"/>
</dbReference>
<dbReference type="EMBL" id="QNVS01000003">
    <property type="protein sequence ID" value="REC56971.1"/>
    <property type="molecule type" value="Genomic_DNA"/>
</dbReference>
<dbReference type="AlphaFoldDB" id="A0A3D9BUE4"/>
<evidence type="ECO:0000313" key="1">
    <source>
        <dbReference type="EMBL" id="REC56971.1"/>
    </source>
</evidence>
<keyword evidence="2" id="KW-1185">Reference proteome</keyword>
<sequence length="107" mass="11702">MTQYPHDLYVVSNTEGGTDPETGFPIPSEPTEVFHCKCRERAAGPGNIIAKESGEVVNYSSKVVMPNGTEKISANTKILIKNGDEVILSGDVIRFSNAPQLHCRLWV</sequence>